<sequence length="238" mass="24675">MTTSVRRASRRAALLLAALTLLAAACGDGDGGVAPAPADSDTTSETTAADASGTDDEGSEEEDTEDASTDADSESGDEQSAERDANIDGLDHTACESFDLSELNAVTGIDFTFLHGDQDASAEGAGEATCLFGLEEGSTNYLYVDWQVRWEEFAAGNYGAALNDADVGNVTSMPYELGDYEDATLIVEGDGDGLQVLALDAPAVYQVRVALADEITDPDAVAAALLPVLEQLESAVFD</sequence>
<evidence type="ECO:0008006" key="5">
    <source>
        <dbReference type="Google" id="ProtNLM"/>
    </source>
</evidence>
<dbReference type="InterPro" id="IPR006311">
    <property type="entry name" value="TAT_signal"/>
</dbReference>
<name>A0A5Q2RHH5_9ACTN</name>
<dbReference type="PROSITE" id="PS51257">
    <property type="entry name" value="PROKAR_LIPOPROTEIN"/>
    <property type="match status" value="1"/>
</dbReference>
<evidence type="ECO:0000313" key="4">
    <source>
        <dbReference type="Proteomes" id="UP000334019"/>
    </source>
</evidence>
<feature type="signal peptide" evidence="2">
    <location>
        <begin position="1"/>
        <end position="23"/>
    </location>
</feature>
<dbReference type="Proteomes" id="UP000334019">
    <property type="component" value="Chromosome"/>
</dbReference>
<evidence type="ECO:0000313" key="3">
    <source>
        <dbReference type="EMBL" id="QGG96298.1"/>
    </source>
</evidence>
<keyword evidence="2" id="KW-0732">Signal</keyword>
<feature type="region of interest" description="Disordered" evidence="1">
    <location>
        <begin position="27"/>
        <end position="86"/>
    </location>
</feature>
<feature type="compositionally biased region" description="Acidic residues" evidence="1">
    <location>
        <begin position="53"/>
        <end position="79"/>
    </location>
</feature>
<dbReference type="EMBL" id="CP045851">
    <property type="protein sequence ID" value="QGG96298.1"/>
    <property type="molecule type" value="Genomic_DNA"/>
</dbReference>
<feature type="compositionally biased region" description="Low complexity" evidence="1">
    <location>
        <begin position="27"/>
        <end position="52"/>
    </location>
</feature>
<dbReference type="RefSeq" id="WP_153760402.1">
    <property type="nucleotide sequence ID" value="NZ_CP045851.1"/>
</dbReference>
<accession>A0A5Q2RHH5</accession>
<keyword evidence="4" id="KW-1185">Reference proteome</keyword>
<reference evidence="3 4" key="1">
    <citation type="submission" date="2019-11" db="EMBL/GenBank/DDBJ databases">
        <authorList>
            <person name="He Y."/>
        </authorList>
    </citation>
    <scope>NUCLEOTIDE SEQUENCE [LARGE SCALE GENOMIC DNA]</scope>
    <source>
        <strain evidence="3 4">SCSIO 58843</strain>
    </source>
</reference>
<organism evidence="3 4">
    <name type="scientific">Actinomarinicola tropica</name>
    <dbReference type="NCBI Taxonomy" id="2789776"/>
    <lineage>
        <taxon>Bacteria</taxon>
        <taxon>Bacillati</taxon>
        <taxon>Actinomycetota</taxon>
        <taxon>Acidimicrobiia</taxon>
        <taxon>Acidimicrobiales</taxon>
        <taxon>Iamiaceae</taxon>
        <taxon>Actinomarinicola</taxon>
    </lineage>
</organism>
<feature type="chain" id="PRO_5039487633" description="DUF3558 domain-containing protein" evidence="2">
    <location>
        <begin position="24"/>
        <end position="238"/>
    </location>
</feature>
<proteinExistence type="predicted"/>
<evidence type="ECO:0000256" key="1">
    <source>
        <dbReference type="SAM" id="MobiDB-lite"/>
    </source>
</evidence>
<dbReference type="AlphaFoldDB" id="A0A5Q2RHH5"/>
<dbReference type="PROSITE" id="PS51318">
    <property type="entry name" value="TAT"/>
    <property type="match status" value="1"/>
</dbReference>
<dbReference type="KEGG" id="atq:GH723_15000"/>
<gene>
    <name evidence="3" type="ORF">GH723_15000</name>
</gene>
<protein>
    <recommendedName>
        <fullName evidence="5">DUF3558 domain-containing protein</fullName>
    </recommendedName>
</protein>
<evidence type="ECO:0000256" key="2">
    <source>
        <dbReference type="SAM" id="SignalP"/>
    </source>
</evidence>